<feature type="region of interest" description="Disordered" evidence="14">
    <location>
        <begin position="555"/>
        <end position="589"/>
    </location>
</feature>
<comment type="catalytic activity">
    <reaction evidence="11">
        <text>L-lysyl(4)-[histone H3] + 3 S-adenosyl-L-methionine = N(6),N(6),N(6)-trimethyl-L-lysyl(4)-[histone H3] + 3 S-adenosyl-L-homocysteine + 3 H(+)</text>
        <dbReference type="Rhea" id="RHEA:60260"/>
        <dbReference type="Rhea" id="RHEA-COMP:15537"/>
        <dbReference type="Rhea" id="RHEA-COMP:15547"/>
        <dbReference type="ChEBI" id="CHEBI:15378"/>
        <dbReference type="ChEBI" id="CHEBI:29969"/>
        <dbReference type="ChEBI" id="CHEBI:57856"/>
        <dbReference type="ChEBI" id="CHEBI:59789"/>
        <dbReference type="ChEBI" id="CHEBI:61961"/>
        <dbReference type="EC" id="2.1.1.354"/>
    </reaction>
</comment>
<evidence type="ECO:0000256" key="8">
    <source>
        <dbReference type="ARBA" id="ARBA00022833"/>
    </source>
</evidence>
<reference evidence="18 19" key="1">
    <citation type="journal article" date="2004" name="Nature">
        <title>Genome sequence of the ultrasmall unicellular red alga Cyanidioschyzon merolae 10D.</title>
        <authorList>
            <person name="Matsuzaki M."/>
            <person name="Misumi O."/>
            <person name="Shin-i T."/>
            <person name="Maruyama S."/>
            <person name="Takahara M."/>
            <person name="Miyagishima S."/>
            <person name="Mori T."/>
            <person name="Nishida K."/>
            <person name="Yagisawa F."/>
            <person name="Nishida K."/>
            <person name="Yoshida Y."/>
            <person name="Nishimura Y."/>
            <person name="Nakao S."/>
            <person name="Kobayashi T."/>
            <person name="Momoyama Y."/>
            <person name="Higashiyama T."/>
            <person name="Minoda A."/>
            <person name="Sano M."/>
            <person name="Nomoto H."/>
            <person name="Oishi K."/>
            <person name="Hayashi H."/>
            <person name="Ohta F."/>
            <person name="Nishizaka S."/>
            <person name="Haga S."/>
            <person name="Miura S."/>
            <person name="Morishita T."/>
            <person name="Kabeya Y."/>
            <person name="Terasawa K."/>
            <person name="Suzuki Y."/>
            <person name="Ishii Y."/>
            <person name="Asakawa S."/>
            <person name="Takano H."/>
            <person name="Ohta N."/>
            <person name="Kuroiwa H."/>
            <person name="Tanaka K."/>
            <person name="Shimizu N."/>
            <person name="Sugano S."/>
            <person name="Sato N."/>
            <person name="Nozaki H."/>
            <person name="Ogasawara N."/>
            <person name="Kohara Y."/>
            <person name="Kuroiwa T."/>
        </authorList>
    </citation>
    <scope>NUCLEOTIDE SEQUENCE [LARGE SCALE GENOMIC DNA]</scope>
    <source>
        <strain evidence="18 19">10D</strain>
    </source>
</reference>
<feature type="region of interest" description="Disordered" evidence="14">
    <location>
        <begin position="202"/>
        <end position="276"/>
    </location>
</feature>
<proteinExistence type="predicted"/>
<dbReference type="Gene3D" id="2.170.270.10">
    <property type="entry name" value="SET domain"/>
    <property type="match status" value="1"/>
</dbReference>
<dbReference type="InterPro" id="IPR001214">
    <property type="entry name" value="SET_dom"/>
</dbReference>
<feature type="domain" description="PHD-type" evidence="17">
    <location>
        <begin position="30"/>
        <end position="148"/>
    </location>
</feature>
<evidence type="ECO:0000256" key="12">
    <source>
        <dbReference type="ARBA" id="ARBA00047583"/>
    </source>
</evidence>
<dbReference type="STRING" id="280699.M1VAG2"/>
<evidence type="ECO:0000259" key="17">
    <source>
        <dbReference type="PROSITE" id="PS51805"/>
    </source>
</evidence>
<dbReference type="InterPro" id="IPR013083">
    <property type="entry name" value="Znf_RING/FYVE/PHD"/>
</dbReference>
<sequence length="1910" mass="207708">MPRRLCPRSKSELLPANPRRRKDGAHVADSVRCALCGLDQDASGIEGKLLGPLKPKPPAKKPIYVHEECVRFSAECQGRNEIDELLVGSVVRRGNSIRCSVCGQPGGTITCAYRSPRTCWTYYHLRCALKVGAAVCKRRRQVFCCLHRKDAEECGFFRGSELATLDVPASANLLVQLEAVKGRAVRRDASPNGCIDASVSTAKDRQHLAAKRRDETASAPPESTKASSERSARRAPSQRRLKRGNGAAGVENAQAVSTHSWTSRGRQSGARDWKQIEHNDSRDALQVYNEHGMDTGHAVQTATGRKQYRHRHTGLATATPAVPSPANRGPAWKRHPQRKSRVCREVSHIIGSLAAPASWYSQTPLMQQNTCDDASTKRKRLIMKKIQTDAALVQRVPEVSPANMEHQGERLRPLATYNPDKQPRSGGDGGKRSDLQLHSPFLAIETVPVRARRPTKSRKRRPDACPDTHLVNTASRRRLQQQDAVTSPERAHLASALTSSPAASNESAVKDFAELRASCASECTVEPSYGARTGQSRNVSRCSVPVEVYDREVATHTGPSGAGGGASGDSKNALSSRQGGHSVGQETGASQVSAVMRLNFSRKLQQHGGVRFGRGESANGERASRQVPQDTALQTPRGSVVAQVQFRGDDALGKRNSVTGRQRKRRHHSEATTEQENYRLWELTRELQFGDCEPLSWVTFAERTLEALERSRLHSRPDGTKRAKRVSAVTADALMTVSTPSEGTSLVQMSLSAAAATETAPAAGSQVTASESNVPGKPGSLFVAPCRTPSERIDSGCHDRSVVHDERAQLEYQTNAQVMGVLDWEVPPQPQVDPLIPCRILIPLERDVCALCHGTVDESGASALFCWLCGEAYHAECQHQEQQYESSSGRLHLLDLGPIRVIPNCTSCAVSIPLPSVPEAESSCHPADRQGTPTESSIERSEQVLWNTGTEHNDSEVPLEVDHSMQAPCMDNEAVPDSSAFGAVKRRPPVSFAAAGAASFAASRRITGGGGSERVPYPEVDTPGRALPLPRNSYRAGVEQEAGTYAAVASKNTGQDASESNAWKRDSMQVLQRGEPSSVQEPPWLLTLSSVPCVVCGRRLDSGHGGAMPLLLCGDCEAAAAAAAAATSNATSTLPGDQVKRQHVPGTLAATGPACSRSPKVSSSSGQGRVSEAPLLACNADAMESECADPLRDCLAGTRLRDVSCEAQLPLGACALTSVQDGAFASHLASGTRIEGTDRTPLVMKQENSFEAEHLHSQNSVYIDAHMMLANCEAETGVQENTVCLMGNDTSLSQYGTRDPVPEVTVCRPLGQRVSASFGVQAPHATPDALQAEHLVWSRLCAVPDCRRCALCACPERGESAQLGCLVPLRLSESTLRWIHMGCLALSTQTGAGLSRTIQAALSRKCSVCRRTGASVFCSFLGCTQVFHVRCVATHANAAGADAMWECSDHRSLCWCWKHRSLLGREATAGLAPSGWSFPFSSMGHSLPSDVRGLSLNARPALRVGAWTLLDYGALDCTSLESTEAQWRLPPDCYLARRFWSMIRPFERTLYFISCTADVAHEPRYSLCALDAPHDRLSGVCITALWHQMISRVLRLWAARLPARLTHLFTKCIAERSTEERQALAERFFCPVPVLVQHLATSMLASVPADTSPDHDVGGASPTARSAGAARCSLYLRPSNESKWSKLAPVHRSLEVFERALAGAAYDPLLAQRSAASDIPGSAERACSALRSRPEQDRVPPRRDAWRVVSATATDRRLYRQMQLEHRKYCVPLRSRIHGFGLFARCDLQADQMIVEYAGERIASPVADVRERHYERRGIGCYMFRIDADWVIDATMIGSVARYINHSCRPNCYSEILRISDEPKQDVIVIRSARAIKRGEELTYNYMFDVDNAMKIPCLCGEPGCVGFMN</sequence>
<dbReference type="SMART" id="SM00249">
    <property type="entry name" value="PHD"/>
    <property type="match status" value="2"/>
</dbReference>
<evidence type="ECO:0000256" key="11">
    <source>
        <dbReference type="ARBA" id="ARBA00047571"/>
    </source>
</evidence>
<comment type="catalytic activity">
    <reaction evidence="12">
        <text>N(6)-methyl-L-lysyl(4)-[histone H3] + S-adenosyl-L-methionine = N(6),N(6)-dimethyl-L-lysyl(4)-[histone H3] + S-adenosyl-L-homocysteine + H(+)</text>
        <dbReference type="Rhea" id="RHEA:60268"/>
        <dbReference type="Rhea" id="RHEA-COMP:15540"/>
        <dbReference type="Rhea" id="RHEA-COMP:15543"/>
        <dbReference type="ChEBI" id="CHEBI:15378"/>
        <dbReference type="ChEBI" id="CHEBI:57856"/>
        <dbReference type="ChEBI" id="CHEBI:59789"/>
        <dbReference type="ChEBI" id="CHEBI:61929"/>
        <dbReference type="ChEBI" id="CHEBI:61976"/>
    </reaction>
</comment>
<feature type="compositionally biased region" description="Polar residues" evidence="14">
    <location>
        <begin position="254"/>
        <end position="266"/>
    </location>
</feature>
<dbReference type="PANTHER" id="PTHR45814">
    <property type="entry name" value="HISTONE-LYSINE N-METHYLTRANSFERASE SETD1"/>
    <property type="match status" value="1"/>
</dbReference>
<keyword evidence="8" id="KW-0862">Zinc</keyword>
<keyword evidence="3" id="KW-0489">Methyltransferase</keyword>
<keyword evidence="19" id="KW-1185">Reference proteome</keyword>
<dbReference type="SUPFAM" id="SSF82199">
    <property type="entry name" value="SET domain"/>
    <property type="match status" value="1"/>
</dbReference>
<dbReference type="InterPro" id="IPR046341">
    <property type="entry name" value="SET_dom_sf"/>
</dbReference>
<feature type="region of interest" description="Disordered" evidence="14">
    <location>
        <begin position="397"/>
        <end position="505"/>
    </location>
</feature>
<feature type="region of interest" description="Disordered" evidence="14">
    <location>
        <begin position="1"/>
        <end position="23"/>
    </location>
</feature>
<feature type="region of interest" description="Disordered" evidence="14">
    <location>
        <begin position="1148"/>
        <end position="1168"/>
    </location>
</feature>
<feature type="compositionally biased region" description="Polar residues" evidence="14">
    <location>
        <begin position="1159"/>
        <end position="1168"/>
    </location>
</feature>
<keyword evidence="4" id="KW-0808">Transferase</keyword>
<gene>
    <name evidence="18" type="ORF">CYME_CMD005C</name>
</gene>
<evidence type="ECO:0000256" key="5">
    <source>
        <dbReference type="ARBA" id="ARBA00022691"/>
    </source>
</evidence>
<evidence type="ECO:0000256" key="3">
    <source>
        <dbReference type="ARBA" id="ARBA00022603"/>
    </source>
</evidence>
<dbReference type="PROSITE" id="PS50868">
    <property type="entry name" value="POST_SET"/>
    <property type="match status" value="1"/>
</dbReference>
<dbReference type="SMART" id="SM00317">
    <property type="entry name" value="SET"/>
    <property type="match status" value="1"/>
</dbReference>
<dbReference type="Proteomes" id="UP000007014">
    <property type="component" value="Chromosome 4"/>
</dbReference>
<comment type="subcellular location">
    <subcellularLocation>
        <location evidence="1">Nucleus</location>
    </subcellularLocation>
</comment>
<feature type="region of interest" description="Disordered" evidence="14">
    <location>
        <begin position="1005"/>
        <end position="1029"/>
    </location>
</feature>
<name>M1VAG2_CYAM1</name>
<keyword evidence="9" id="KW-0156">Chromatin regulator</keyword>
<dbReference type="eggNOG" id="KOG4443">
    <property type="taxonomic scope" value="Eukaryota"/>
</dbReference>
<keyword evidence="10" id="KW-0539">Nucleus</keyword>
<evidence type="ECO:0000259" key="15">
    <source>
        <dbReference type="PROSITE" id="PS50280"/>
    </source>
</evidence>
<evidence type="ECO:0000256" key="1">
    <source>
        <dbReference type="ARBA" id="ARBA00004123"/>
    </source>
</evidence>
<dbReference type="InterPro" id="IPR044570">
    <property type="entry name" value="Set1-like"/>
</dbReference>
<reference evidence="18 19" key="2">
    <citation type="journal article" date="2007" name="BMC Biol.">
        <title>A 100%-complete sequence reveals unusually simple genomic features in the hot-spring red alga Cyanidioschyzon merolae.</title>
        <authorList>
            <person name="Nozaki H."/>
            <person name="Takano H."/>
            <person name="Misumi O."/>
            <person name="Terasawa K."/>
            <person name="Matsuzaki M."/>
            <person name="Maruyama S."/>
            <person name="Nishida K."/>
            <person name="Yagisawa F."/>
            <person name="Yoshida Y."/>
            <person name="Fujiwara T."/>
            <person name="Takio S."/>
            <person name="Tamura K."/>
            <person name="Chung S.J."/>
            <person name="Nakamura S."/>
            <person name="Kuroiwa H."/>
            <person name="Tanaka K."/>
            <person name="Sato N."/>
            <person name="Kuroiwa T."/>
        </authorList>
    </citation>
    <scope>NUCLEOTIDE SEQUENCE [LARGE SCALE GENOMIC DNA]</scope>
    <source>
        <strain evidence="18 19">10D</strain>
    </source>
</reference>
<evidence type="ECO:0000256" key="2">
    <source>
        <dbReference type="ARBA" id="ARBA00012182"/>
    </source>
</evidence>
<dbReference type="HOGENOM" id="CLU_235622_0_0_1"/>
<dbReference type="GO" id="GO:0008270">
    <property type="term" value="F:zinc ion binding"/>
    <property type="evidence" value="ECO:0007669"/>
    <property type="project" value="UniProtKB-KW"/>
</dbReference>
<keyword evidence="5" id="KW-0949">S-adenosyl-L-methionine</keyword>
<evidence type="ECO:0000256" key="13">
    <source>
        <dbReference type="ARBA" id="ARBA00049129"/>
    </source>
</evidence>
<dbReference type="GeneID" id="16992559"/>
<feature type="region of interest" description="Disordered" evidence="14">
    <location>
        <begin position="606"/>
        <end position="674"/>
    </location>
</feature>
<dbReference type="OrthoDB" id="4045at2759"/>
<feature type="compositionally biased region" description="Basic and acidic residues" evidence="14">
    <location>
        <begin position="202"/>
        <end position="216"/>
    </location>
</feature>
<evidence type="ECO:0000256" key="4">
    <source>
        <dbReference type="ARBA" id="ARBA00022679"/>
    </source>
</evidence>
<dbReference type="InterPro" id="IPR001965">
    <property type="entry name" value="Znf_PHD"/>
</dbReference>
<comment type="catalytic activity">
    <reaction evidence="13">
        <text>N(6),N(6)-dimethyl-L-lysyl(4)-[histone H3] + S-adenosyl-L-methionine = N(6),N(6),N(6)-trimethyl-L-lysyl(4)-[histone H3] + S-adenosyl-L-homocysteine + H(+)</text>
        <dbReference type="Rhea" id="RHEA:60272"/>
        <dbReference type="Rhea" id="RHEA-COMP:15537"/>
        <dbReference type="Rhea" id="RHEA-COMP:15540"/>
        <dbReference type="ChEBI" id="CHEBI:15378"/>
        <dbReference type="ChEBI" id="CHEBI:57856"/>
        <dbReference type="ChEBI" id="CHEBI:59789"/>
        <dbReference type="ChEBI" id="CHEBI:61961"/>
        <dbReference type="ChEBI" id="CHEBI:61976"/>
    </reaction>
</comment>
<dbReference type="InterPro" id="IPR003616">
    <property type="entry name" value="Post-SET_dom"/>
</dbReference>
<evidence type="ECO:0000256" key="7">
    <source>
        <dbReference type="ARBA" id="ARBA00022771"/>
    </source>
</evidence>
<dbReference type="GO" id="GO:0140999">
    <property type="term" value="F:histone H3K4 trimethyltransferase activity"/>
    <property type="evidence" value="ECO:0007669"/>
    <property type="project" value="UniProtKB-EC"/>
</dbReference>
<keyword evidence="6" id="KW-0479">Metal-binding</keyword>
<feature type="domain" description="Post-SET" evidence="16">
    <location>
        <begin position="1894"/>
        <end position="1910"/>
    </location>
</feature>
<accession>M1VAG2</accession>
<evidence type="ECO:0000259" key="16">
    <source>
        <dbReference type="PROSITE" id="PS50868"/>
    </source>
</evidence>
<feature type="compositionally biased region" description="Polar residues" evidence="14">
    <location>
        <begin position="569"/>
        <end position="589"/>
    </location>
</feature>
<dbReference type="PANTHER" id="PTHR45814:SF2">
    <property type="entry name" value="HISTONE-LYSINE N-METHYLTRANSFERASE SETD1"/>
    <property type="match status" value="1"/>
</dbReference>
<dbReference type="InterPro" id="IPR034732">
    <property type="entry name" value="EPHD"/>
</dbReference>
<evidence type="ECO:0000313" key="19">
    <source>
        <dbReference type="Proteomes" id="UP000007014"/>
    </source>
</evidence>
<dbReference type="PROSITE" id="PS50280">
    <property type="entry name" value="SET"/>
    <property type="match status" value="1"/>
</dbReference>
<feature type="region of interest" description="Disordered" evidence="14">
    <location>
        <begin position="317"/>
        <end position="339"/>
    </location>
</feature>
<protein>
    <recommendedName>
        <fullName evidence="2">[histone H3]-lysine(4) N-trimethyltransferase</fullName>
        <ecNumber evidence="2">2.1.1.354</ecNumber>
    </recommendedName>
</protein>
<dbReference type="EMBL" id="AP006486">
    <property type="protein sequence ID" value="BAM79102.1"/>
    <property type="molecule type" value="Genomic_DNA"/>
</dbReference>
<evidence type="ECO:0000256" key="14">
    <source>
        <dbReference type="SAM" id="MobiDB-lite"/>
    </source>
</evidence>
<keyword evidence="7" id="KW-0863">Zinc-finger</keyword>
<evidence type="ECO:0000256" key="9">
    <source>
        <dbReference type="ARBA" id="ARBA00022853"/>
    </source>
</evidence>
<dbReference type="CDD" id="cd15571">
    <property type="entry name" value="ePHD"/>
    <property type="match status" value="1"/>
</dbReference>
<feature type="compositionally biased region" description="Polar residues" evidence="14">
    <location>
        <begin position="626"/>
        <end position="637"/>
    </location>
</feature>
<dbReference type="CDD" id="cd10518">
    <property type="entry name" value="SET_SETD1-like"/>
    <property type="match status" value="1"/>
</dbReference>
<dbReference type="GO" id="GO:0048188">
    <property type="term" value="C:Set1C/COMPASS complex"/>
    <property type="evidence" value="ECO:0007669"/>
    <property type="project" value="TreeGrafter"/>
</dbReference>
<organism evidence="18 19">
    <name type="scientific">Cyanidioschyzon merolae (strain NIES-3377 / 10D)</name>
    <name type="common">Unicellular red alga</name>
    <dbReference type="NCBI Taxonomy" id="280699"/>
    <lineage>
        <taxon>Eukaryota</taxon>
        <taxon>Rhodophyta</taxon>
        <taxon>Bangiophyceae</taxon>
        <taxon>Cyanidiales</taxon>
        <taxon>Cyanidiaceae</taxon>
        <taxon>Cyanidioschyzon</taxon>
    </lineage>
</organism>
<feature type="compositionally biased region" description="Basic residues" evidence="14">
    <location>
        <begin position="450"/>
        <end position="461"/>
    </location>
</feature>
<dbReference type="Pfam" id="PF00856">
    <property type="entry name" value="SET"/>
    <property type="match status" value="1"/>
</dbReference>
<dbReference type="KEGG" id="cme:CYME_CMD005C"/>
<feature type="region of interest" description="Disordered" evidence="14">
    <location>
        <begin position="919"/>
        <end position="938"/>
    </location>
</feature>
<feature type="domain" description="SET" evidence="15">
    <location>
        <begin position="1768"/>
        <end position="1887"/>
    </location>
</feature>
<dbReference type="EC" id="2.1.1.354" evidence="2"/>
<evidence type="ECO:0000256" key="10">
    <source>
        <dbReference type="ARBA" id="ARBA00023242"/>
    </source>
</evidence>
<evidence type="ECO:0000313" key="18">
    <source>
        <dbReference type="EMBL" id="BAM79102.1"/>
    </source>
</evidence>
<feature type="compositionally biased region" description="Low complexity" evidence="14">
    <location>
        <begin position="493"/>
        <end position="504"/>
    </location>
</feature>
<evidence type="ECO:0000256" key="6">
    <source>
        <dbReference type="ARBA" id="ARBA00022723"/>
    </source>
</evidence>
<dbReference type="Gene3D" id="3.30.40.10">
    <property type="entry name" value="Zinc/RING finger domain, C3HC4 (zinc finger)"/>
    <property type="match status" value="2"/>
</dbReference>
<dbReference type="PROSITE" id="PS51805">
    <property type="entry name" value="EPHD"/>
    <property type="match status" value="1"/>
</dbReference>
<dbReference type="Gramene" id="CMD005CT">
    <property type="protein sequence ID" value="CMD005CT"/>
    <property type="gene ID" value="CMD005C"/>
</dbReference>
<dbReference type="GO" id="GO:0032259">
    <property type="term" value="P:methylation"/>
    <property type="evidence" value="ECO:0007669"/>
    <property type="project" value="UniProtKB-KW"/>
</dbReference>
<dbReference type="RefSeq" id="XP_005535388.1">
    <property type="nucleotide sequence ID" value="XM_005535331.1"/>
</dbReference>